<dbReference type="Pfam" id="PF04235">
    <property type="entry name" value="DUF418"/>
    <property type="match status" value="1"/>
</dbReference>
<comment type="caution">
    <text evidence="3">The sequence shown here is derived from an EMBL/GenBank/DDBJ whole genome shotgun (WGS) entry which is preliminary data.</text>
</comment>
<evidence type="ECO:0000313" key="3">
    <source>
        <dbReference type="EMBL" id="MBD7971024.1"/>
    </source>
</evidence>
<gene>
    <name evidence="3" type="ORF">H9647_23430</name>
</gene>
<reference evidence="3 4" key="1">
    <citation type="submission" date="2020-08" db="EMBL/GenBank/DDBJ databases">
        <title>A Genomic Blueprint of the Chicken Gut Microbiome.</title>
        <authorList>
            <person name="Gilroy R."/>
            <person name="Ravi A."/>
            <person name="Getino M."/>
            <person name="Pursley I."/>
            <person name="Horton D.L."/>
            <person name="Alikhan N.-F."/>
            <person name="Baker D."/>
            <person name="Gharbi K."/>
            <person name="Hall N."/>
            <person name="Watson M."/>
            <person name="Adriaenssens E.M."/>
            <person name="Foster-Nyarko E."/>
            <person name="Jarju S."/>
            <person name="Secka A."/>
            <person name="Antonio M."/>
            <person name="Oren A."/>
            <person name="Chaudhuri R."/>
            <person name="La Ragione R.M."/>
            <person name="Hildebrand F."/>
            <person name="Pallen M.J."/>
        </authorList>
    </citation>
    <scope>NUCLEOTIDE SEQUENCE [LARGE SCALE GENOMIC DNA]</scope>
    <source>
        <strain evidence="3 4">Sa2BVA9</strain>
    </source>
</reference>
<protein>
    <submittedName>
        <fullName evidence="3">DUF418 domain-containing protein</fullName>
    </submittedName>
</protein>
<feature type="transmembrane region" description="Helical" evidence="1">
    <location>
        <begin position="205"/>
        <end position="225"/>
    </location>
</feature>
<feature type="domain" description="DUF418" evidence="2">
    <location>
        <begin position="229"/>
        <end position="387"/>
    </location>
</feature>
<organism evidence="3 4">
    <name type="scientific">Paenibacillus gallinarum</name>
    <dbReference type="NCBI Taxonomy" id="2762232"/>
    <lineage>
        <taxon>Bacteria</taxon>
        <taxon>Bacillati</taxon>
        <taxon>Bacillota</taxon>
        <taxon>Bacilli</taxon>
        <taxon>Bacillales</taxon>
        <taxon>Paenibacillaceae</taxon>
        <taxon>Paenibacillus</taxon>
    </lineage>
</organism>
<evidence type="ECO:0000259" key="2">
    <source>
        <dbReference type="Pfam" id="PF04235"/>
    </source>
</evidence>
<feature type="transmembrane region" description="Helical" evidence="1">
    <location>
        <begin position="345"/>
        <end position="364"/>
    </location>
</feature>
<keyword evidence="4" id="KW-1185">Reference proteome</keyword>
<feature type="transmembrane region" description="Helical" evidence="1">
    <location>
        <begin position="320"/>
        <end position="339"/>
    </location>
</feature>
<feature type="transmembrane region" description="Helical" evidence="1">
    <location>
        <begin position="12"/>
        <end position="30"/>
    </location>
</feature>
<proteinExistence type="predicted"/>
<keyword evidence="1" id="KW-0472">Membrane</keyword>
<accession>A0ABR8T6U7</accession>
<feature type="transmembrane region" description="Helical" evidence="1">
    <location>
        <begin position="50"/>
        <end position="74"/>
    </location>
</feature>
<keyword evidence="1" id="KW-1133">Transmembrane helix</keyword>
<keyword evidence="1" id="KW-0812">Transmembrane</keyword>
<dbReference type="EMBL" id="JACSQL010000019">
    <property type="protein sequence ID" value="MBD7971024.1"/>
    <property type="molecule type" value="Genomic_DNA"/>
</dbReference>
<feature type="transmembrane region" description="Helical" evidence="1">
    <location>
        <begin position="282"/>
        <end position="300"/>
    </location>
</feature>
<evidence type="ECO:0000256" key="1">
    <source>
        <dbReference type="SAM" id="Phobius"/>
    </source>
</evidence>
<feature type="transmembrane region" description="Helical" evidence="1">
    <location>
        <begin position="245"/>
        <end position="262"/>
    </location>
</feature>
<name>A0ABR8T6U7_9BACL</name>
<feature type="transmembrane region" description="Helical" evidence="1">
    <location>
        <begin position="117"/>
        <end position="132"/>
    </location>
</feature>
<sequence length="411" mass="45835">MNTLKKRVQLIDGLRGFSLAGIVLANMLIFQYGQFGGSEPQLFGIKGIDLAFHSFISITVVGSFMPIFAFMFGFGMIKLSDSLKSQDLRPKCHLSRRFLLLFALGILHSVFLWEGDILTFYGATGFFLLLFLNRKPKTLLVWAVLLLTGAGLLGLPASNPVDQLVSTTPHMQNYILQSQDVYSSGSYAEIKNFRNHADPFGEMEAMVIVFALVLAPLMTVPMFLLGMRAARFGTFDDPLAMRRTYFRRTMFLIPIGLTFKAYSVLAPQLGVEGWPGMGIGETLGGSLLALGYIYAFALLYTRSHRPALIDRLEAVGRLSLTNYLVQSVICTTIYYGYGFGLFGRAGVFVGAVIAVAIYGFQLWISPIYLKKFRSGPVEHMLRIWVYLSWRGQPRKKRIAHWTSGESTSSVN</sequence>
<feature type="transmembrane region" description="Helical" evidence="1">
    <location>
        <begin position="139"/>
        <end position="157"/>
    </location>
</feature>
<dbReference type="InterPro" id="IPR007349">
    <property type="entry name" value="DUF418"/>
</dbReference>
<dbReference type="Proteomes" id="UP000608071">
    <property type="component" value="Unassembled WGS sequence"/>
</dbReference>
<evidence type="ECO:0000313" key="4">
    <source>
        <dbReference type="Proteomes" id="UP000608071"/>
    </source>
</evidence>
<dbReference type="PANTHER" id="PTHR30590:SF2">
    <property type="entry name" value="INNER MEMBRANE PROTEIN"/>
    <property type="match status" value="1"/>
</dbReference>
<dbReference type="InterPro" id="IPR052529">
    <property type="entry name" value="Bact_Transport_Assoc"/>
</dbReference>
<feature type="transmembrane region" description="Helical" evidence="1">
    <location>
        <begin position="94"/>
        <end position="111"/>
    </location>
</feature>
<dbReference type="PANTHER" id="PTHR30590">
    <property type="entry name" value="INNER MEMBRANE PROTEIN"/>
    <property type="match status" value="1"/>
</dbReference>